<evidence type="ECO:0000313" key="2">
    <source>
        <dbReference type="EMBL" id="KMS83476.1"/>
    </source>
</evidence>
<gene>
    <name evidence="2" type="ORF">BVRB_033870</name>
</gene>
<sequence>MALMAEEQAELAFMAHDWEADAVWKAKLSQVYISNSADQNLALMRLKRKYFKSEINSNLSLDPPKDNSTDQTQTPDQTSSKTYDFGRRLRISANYLCFFLHAFNLLAALG</sequence>
<feature type="region of interest" description="Disordered" evidence="1">
    <location>
        <begin position="57"/>
        <end position="81"/>
    </location>
</feature>
<name>A0A0J8A4P5_BETVV</name>
<feature type="compositionally biased region" description="Low complexity" evidence="1">
    <location>
        <begin position="69"/>
        <end position="81"/>
    </location>
</feature>
<keyword evidence="3" id="KW-1185">Reference proteome</keyword>
<dbReference type="Proteomes" id="UP000035740">
    <property type="component" value="Unassembled WGS sequence"/>
</dbReference>
<protein>
    <submittedName>
        <fullName evidence="2">Uncharacterized protein</fullName>
    </submittedName>
</protein>
<reference evidence="2 3" key="1">
    <citation type="journal article" date="2014" name="Nature">
        <title>The genome of the recently domesticated crop plant sugar beet (Beta vulgaris).</title>
        <authorList>
            <person name="Dohm J.C."/>
            <person name="Minoche A.E."/>
            <person name="Holtgrawe D."/>
            <person name="Capella-Gutierrez S."/>
            <person name="Zakrzewski F."/>
            <person name="Tafer H."/>
            <person name="Rupp O."/>
            <person name="Sorensen T.R."/>
            <person name="Stracke R."/>
            <person name="Reinhardt R."/>
            <person name="Goesmann A."/>
            <person name="Kraft T."/>
            <person name="Schulz B."/>
            <person name="Stadler P.F."/>
            <person name="Schmidt T."/>
            <person name="Gabaldon T."/>
            <person name="Lehrach H."/>
            <person name="Weisshaar B."/>
            <person name="Himmelbauer H."/>
        </authorList>
    </citation>
    <scope>NUCLEOTIDE SEQUENCE [LARGE SCALE GENOMIC DNA]</scope>
    <source>
        <tissue evidence="2">Taproot</tissue>
    </source>
</reference>
<feature type="non-terminal residue" evidence="2">
    <location>
        <position position="110"/>
    </location>
</feature>
<evidence type="ECO:0000313" key="3">
    <source>
        <dbReference type="Proteomes" id="UP000035740"/>
    </source>
</evidence>
<evidence type="ECO:0000256" key="1">
    <source>
        <dbReference type="SAM" id="MobiDB-lite"/>
    </source>
</evidence>
<accession>A0A0J8A4P5</accession>
<dbReference type="AlphaFoldDB" id="A0A0J8A4P5"/>
<proteinExistence type="predicted"/>
<dbReference type="EMBL" id="KQ105758">
    <property type="protein sequence ID" value="KMS83476.1"/>
    <property type="molecule type" value="Genomic_DNA"/>
</dbReference>
<organism evidence="2 3">
    <name type="scientific">Beta vulgaris subsp. vulgaris</name>
    <name type="common">Beet</name>
    <dbReference type="NCBI Taxonomy" id="3555"/>
    <lineage>
        <taxon>Eukaryota</taxon>
        <taxon>Viridiplantae</taxon>
        <taxon>Streptophyta</taxon>
        <taxon>Embryophyta</taxon>
        <taxon>Tracheophyta</taxon>
        <taxon>Spermatophyta</taxon>
        <taxon>Magnoliopsida</taxon>
        <taxon>eudicotyledons</taxon>
        <taxon>Gunneridae</taxon>
        <taxon>Pentapetalae</taxon>
        <taxon>Caryophyllales</taxon>
        <taxon>Chenopodiaceae</taxon>
        <taxon>Betoideae</taxon>
        <taxon>Beta</taxon>
    </lineage>
</organism>